<evidence type="ECO:0000313" key="19">
    <source>
        <dbReference type="Proteomes" id="UP000838160"/>
    </source>
</evidence>
<comment type="cofactor">
    <cofactor evidence="1">
        <name>Mg(2+)</name>
        <dbReference type="ChEBI" id="CHEBI:18420"/>
    </cofactor>
</comment>
<evidence type="ECO:0000313" key="18">
    <source>
        <dbReference type="EMBL" id="CAH0527071.1"/>
    </source>
</evidence>
<comment type="caution">
    <text evidence="18">The sequence shown here is derived from an EMBL/GenBank/DDBJ whole genome shotgun (WGS) entry which is preliminary data.</text>
</comment>
<evidence type="ECO:0000256" key="2">
    <source>
        <dbReference type="ARBA" id="ARBA00005582"/>
    </source>
</evidence>
<dbReference type="InterPro" id="IPR015797">
    <property type="entry name" value="NUDIX_hydrolase-like_dom_sf"/>
</dbReference>
<evidence type="ECO:0000256" key="9">
    <source>
        <dbReference type="ARBA" id="ARBA00023204"/>
    </source>
</evidence>
<evidence type="ECO:0000259" key="17">
    <source>
        <dbReference type="PROSITE" id="PS51462"/>
    </source>
</evidence>
<keyword evidence="19" id="KW-1185">Reference proteome</keyword>
<organism evidence="18 19">
    <name type="scientific">Vibrio hippocampi</name>
    <dbReference type="NCBI Taxonomy" id="654686"/>
    <lineage>
        <taxon>Bacteria</taxon>
        <taxon>Pseudomonadati</taxon>
        <taxon>Pseudomonadota</taxon>
        <taxon>Gammaproteobacteria</taxon>
        <taxon>Vibrionales</taxon>
        <taxon>Vibrionaceae</taxon>
        <taxon>Vibrio</taxon>
    </lineage>
</organism>
<dbReference type="CDD" id="cd03425">
    <property type="entry name" value="NUDIX_MutT_NudA_like"/>
    <property type="match status" value="1"/>
</dbReference>
<dbReference type="InterPro" id="IPR047127">
    <property type="entry name" value="MutT-like"/>
</dbReference>
<dbReference type="RefSeq" id="WP_237485236.1">
    <property type="nucleotide sequence ID" value="NZ_CAKLCM010000002.1"/>
</dbReference>
<protein>
    <recommendedName>
        <fullName evidence="13">8-oxo-dGTP diphosphatase</fullName>
        <ecNumber evidence="12">3.6.1.55</ecNumber>
    </recommendedName>
    <alternativeName>
        <fullName evidence="16">7,8-dihydro-8-oxoguanine-triphosphatase</fullName>
    </alternativeName>
    <alternativeName>
        <fullName evidence="15">Mutator protein MutT</fullName>
    </alternativeName>
    <alternativeName>
        <fullName evidence="14">dGTP pyrophosphohydrolase</fullName>
    </alternativeName>
</protein>
<evidence type="ECO:0000256" key="12">
    <source>
        <dbReference type="ARBA" id="ARBA00038905"/>
    </source>
</evidence>
<proteinExistence type="inferred from homology"/>
<dbReference type="InterPro" id="IPR000086">
    <property type="entry name" value="NUDIX_hydrolase_dom"/>
</dbReference>
<dbReference type="GO" id="GO:0035539">
    <property type="term" value="F:8-oxo-7,8-dihydrodeoxyguanosine triphosphate pyrophosphatase activity"/>
    <property type="evidence" value="ECO:0007669"/>
    <property type="project" value="UniProtKB-EC"/>
</dbReference>
<dbReference type="InterPro" id="IPR029119">
    <property type="entry name" value="MutY_C"/>
</dbReference>
<dbReference type="NCBIfam" id="TIGR00586">
    <property type="entry name" value="mutt"/>
    <property type="match status" value="1"/>
</dbReference>
<dbReference type="PRINTS" id="PR00502">
    <property type="entry name" value="NUDIXFAMILY"/>
</dbReference>
<evidence type="ECO:0000256" key="8">
    <source>
        <dbReference type="ARBA" id="ARBA00022842"/>
    </source>
</evidence>
<dbReference type="Gene3D" id="3.90.79.10">
    <property type="entry name" value="Nucleoside Triphosphate Pyrophosphohydrolase"/>
    <property type="match status" value="1"/>
</dbReference>
<dbReference type="PROSITE" id="PS00893">
    <property type="entry name" value="NUDIX_BOX"/>
    <property type="match status" value="1"/>
</dbReference>
<gene>
    <name evidence="18" type="primary">mutT</name>
    <name evidence="18" type="ORF">VHP8226_02413</name>
</gene>
<comment type="similarity">
    <text evidence="2">Belongs to the Nudix hydrolase family.</text>
</comment>
<dbReference type="PANTHER" id="PTHR47707:SF1">
    <property type="entry name" value="NUDIX HYDROLASE FAMILY PROTEIN"/>
    <property type="match status" value="1"/>
</dbReference>
<reference evidence="18" key="1">
    <citation type="submission" date="2021-12" db="EMBL/GenBank/DDBJ databases">
        <authorList>
            <person name="Rodrigo-Torres L."/>
            <person name="Arahal R. D."/>
            <person name="Lucena T."/>
        </authorList>
    </citation>
    <scope>NUCLEOTIDE SEQUENCE</scope>
    <source>
        <strain evidence="18">CECT 8226</strain>
    </source>
</reference>
<sequence>MKRTHIVAAIILNSAKTHLFITKRPDHVHKGGFWEFPGGKVESDETSQQAMKRELFEELGIEVTELSLFEQFSFDYPEKKLKFDFYEVTQFNAEPYGKEGQESQWVAIETLAQFTFPEANRPIVEKVQKKYR</sequence>
<dbReference type="Pfam" id="PF14815">
    <property type="entry name" value="NUDIX_4"/>
    <property type="match status" value="1"/>
</dbReference>
<dbReference type="EMBL" id="CAKLCM010000002">
    <property type="protein sequence ID" value="CAH0527071.1"/>
    <property type="molecule type" value="Genomic_DNA"/>
</dbReference>
<keyword evidence="5" id="KW-0479">Metal-binding</keyword>
<comment type="catalytic activity">
    <reaction evidence="10">
        <text>8-oxo-dGTP + H2O = 8-oxo-dGMP + diphosphate + H(+)</text>
        <dbReference type="Rhea" id="RHEA:31575"/>
        <dbReference type="ChEBI" id="CHEBI:15377"/>
        <dbReference type="ChEBI" id="CHEBI:15378"/>
        <dbReference type="ChEBI" id="CHEBI:33019"/>
        <dbReference type="ChEBI" id="CHEBI:63224"/>
        <dbReference type="ChEBI" id="CHEBI:77896"/>
        <dbReference type="EC" id="3.6.1.55"/>
    </reaction>
</comment>
<name>A0ABM8ZJK0_9VIBR</name>
<evidence type="ECO:0000256" key="14">
    <source>
        <dbReference type="ARBA" id="ARBA00041592"/>
    </source>
</evidence>
<comment type="catalytic activity">
    <reaction evidence="11">
        <text>8-oxo-GTP + H2O = 8-oxo-GMP + diphosphate + H(+)</text>
        <dbReference type="Rhea" id="RHEA:67616"/>
        <dbReference type="ChEBI" id="CHEBI:15377"/>
        <dbReference type="ChEBI" id="CHEBI:15378"/>
        <dbReference type="ChEBI" id="CHEBI:33019"/>
        <dbReference type="ChEBI" id="CHEBI:143553"/>
        <dbReference type="ChEBI" id="CHEBI:145694"/>
    </reaction>
</comment>
<keyword evidence="3" id="KW-0515">Mutator protein</keyword>
<dbReference type="InterPro" id="IPR003561">
    <property type="entry name" value="Mutator_MutT"/>
</dbReference>
<keyword evidence="6" id="KW-0227">DNA damage</keyword>
<evidence type="ECO:0000256" key="7">
    <source>
        <dbReference type="ARBA" id="ARBA00022801"/>
    </source>
</evidence>
<keyword evidence="7 18" id="KW-0378">Hydrolase</keyword>
<evidence type="ECO:0000256" key="13">
    <source>
        <dbReference type="ARBA" id="ARBA00040794"/>
    </source>
</evidence>
<evidence type="ECO:0000256" key="10">
    <source>
        <dbReference type="ARBA" id="ARBA00035861"/>
    </source>
</evidence>
<evidence type="ECO:0000256" key="15">
    <source>
        <dbReference type="ARBA" id="ARBA00041979"/>
    </source>
</evidence>
<dbReference type="SUPFAM" id="SSF55811">
    <property type="entry name" value="Nudix"/>
    <property type="match status" value="1"/>
</dbReference>
<evidence type="ECO:0000256" key="16">
    <source>
        <dbReference type="ARBA" id="ARBA00042798"/>
    </source>
</evidence>
<dbReference type="InterPro" id="IPR020084">
    <property type="entry name" value="NUDIX_hydrolase_CS"/>
</dbReference>
<evidence type="ECO:0000256" key="11">
    <source>
        <dbReference type="ARBA" id="ARBA00036904"/>
    </source>
</evidence>
<dbReference type="PANTHER" id="PTHR47707">
    <property type="entry name" value="8-OXO-DGTP DIPHOSPHATASE"/>
    <property type="match status" value="1"/>
</dbReference>
<dbReference type="EC" id="3.6.1.55" evidence="12"/>
<evidence type="ECO:0000256" key="3">
    <source>
        <dbReference type="ARBA" id="ARBA00022457"/>
    </source>
</evidence>
<feature type="domain" description="Nudix hydrolase" evidence="17">
    <location>
        <begin position="2"/>
        <end position="131"/>
    </location>
</feature>
<evidence type="ECO:0000256" key="4">
    <source>
        <dbReference type="ARBA" id="ARBA00022705"/>
    </source>
</evidence>
<keyword evidence="9" id="KW-0234">DNA repair</keyword>
<evidence type="ECO:0000256" key="6">
    <source>
        <dbReference type="ARBA" id="ARBA00022763"/>
    </source>
</evidence>
<dbReference type="Proteomes" id="UP000838160">
    <property type="component" value="Unassembled WGS sequence"/>
</dbReference>
<evidence type="ECO:0000256" key="1">
    <source>
        <dbReference type="ARBA" id="ARBA00001946"/>
    </source>
</evidence>
<dbReference type="InterPro" id="IPR020476">
    <property type="entry name" value="Nudix_hydrolase"/>
</dbReference>
<accession>A0ABM8ZJK0</accession>
<keyword evidence="8" id="KW-0460">Magnesium</keyword>
<keyword evidence="4" id="KW-0235">DNA replication</keyword>
<dbReference type="PROSITE" id="PS51462">
    <property type="entry name" value="NUDIX"/>
    <property type="match status" value="1"/>
</dbReference>
<evidence type="ECO:0000256" key="5">
    <source>
        <dbReference type="ARBA" id="ARBA00022723"/>
    </source>
</evidence>